<evidence type="ECO:0000256" key="1">
    <source>
        <dbReference type="SAM" id="MobiDB-lite"/>
    </source>
</evidence>
<accession>A0A7I4Z1I6</accession>
<dbReference type="Proteomes" id="UP000025227">
    <property type="component" value="Unplaced"/>
</dbReference>
<dbReference type="OrthoDB" id="5837695at2759"/>
<dbReference type="WBParaSite" id="HCON_00160180-00001">
    <property type="protein sequence ID" value="HCON_00160180-00001"/>
    <property type="gene ID" value="HCON_00160180"/>
</dbReference>
<feature type="compositionally biased region" description="Basic and acidic residues" evidence="1">
    <location>
        <begin position="13"/>
        <end position="92"/>
    </location>
</feature>
<sequence>MAAVACESPAEEMPPRKSSREESRETGRRSKEKTKTEEPKSRGGSKEVTRSRRGSKEVTRSKKESKEGAKSRGESKESKESKEKAISRRESAEGASRLIEATQMGTTVMGDEKNENASKSESRRANRIRKGERPDNSLRLYAARADRGAKKGQARRKNYFQAMDQYQTTIVGGGTTVGGVTAINEREDEDFSEKTIEEMRRFLADEKLVETKFEFAGKWDELFRMFKRNPQKSALLEYWRLEDAIGEDMMNVLSKTENIDGTTALKVKDVPTAKPPPLKRGDDPAYELQWM</sequence>
<evidence type="ECO:0000313" key="3">
    <source>
        <dbReference type="WBParaSite" id="HCON_00160180-00001"/>
    </source>
</evidence>
<feature type="region of interest" description="Disordered" evidence="1">
    <location>
        <begin position="270"/>
        <end position="291"/>
    </location>
</feature>
<proteinExistence type="predicted"/>
<organism evidence="2 3">
    <name type="scientific">Haemonchus contortus</name>
    <name type="common">Barber pole worm</name>
    <dbReference type="NCBI Taxonomy" id="6289"/>
    <lineage>
        <taxon>Eukaryota</taxon>
        <taxon>Metazoa</taxon>
        <taxon>Ecdysozoa</taxon>
        <taxon>Nematoda</taxon>
        <taxon>Chromadorea</taxon>
        <taxon>Rhabditida</taxon>
        <taxon>Rhabditina</taxon>
        <taxon>Rhabditomorpha</taxon>
        <taxon>Strongyloidea</taxon>
        <taxon>Trichostrongylidae</taxon>
        <taxon>Haemonchus</taxon>
    </lineage>
</organism>
<feature type="region of interest" description="Disordered" evidence="1">
    <location>
        <begin position="1"/>
        <end position="154"/>
    </location>
</feature>
<dbReference type="AlphaFoldDB" id="A0A7I4Z1I6"/>
<reference evidence="3" key="1">
    <citation type="submission" date="2020-12" db="UniProtKB">
        <authorList>
            <consortium name="WormBaseParasite"/>
        </authorList>
    </citation>
    <scope>IDENTIFICATION</scope>
    <source>
        <strain evidence="3">MHco3</strain>
    </source>
</reference>
<keyword evidence="2" id="KW-1185">Reference proteome</keyword>
<feature type="compositionally biased region" description="Basic and acidic residues" evidence="1">
    <location>
        <begin position="110"/>
        <end position="136"/>
    </location>
</feature>
<name>A0A7I4Z1I6_HAECO</name>
<dbReference type="OMA" id="YWRLEDA"/>
<evidence type="ECO:0000313" key="2">
    <source>
        <dbReference type="Proteomes" id="UP000025227"/>
    </source>
</evidence>
<protein>
    <submittedName>
        <fullName evidence="3">BCNT-C domain-containing protein</fullName>
    </submittedName>
</protein>